<dbReference type="AlphaFoldDB" id="A0A1G6WTA7"/>
<feature type="domain" description="GGDEF" evidence="1">
    <location>
        <begin position="198"/>
        <end position="326"/>
    </location>
</feature>
<dbReference type="Pfam" id="PF00990">
    <property type="entry name" value="GGDEF"/>
    <property type="match status" value="1"/>
</dbReference>
<dbReference type="CDD" id="cd01949">
    <property type="entry name" value="GGDEF"/>
    <property type="match status" value="1"/>
</dbReference>
<gene>
    <name evidence="2" type="ORF">SAMN04487779_101152</name>
</gene>
<dbReference type="STRING" id="938405.SAMN02927895_03185"/>
<evidence type="ECO:0000313" key="3">
    <source>
        <dbReference type="Proteomes" id="UP000198925"/>
    </source>
</evidence>
<dbReference type="InterPro" id="IPR003018">
    <property type="entry name" value="GAF"/>
</dbReference>
<dbReference type="NCBIfam" id="TIGR00254">
    <property type="entry name" value="GGDEF"/>
    <property type="match status" value="1"/>
</dbReference>
<dbReference type="InterPro" id="IPR029787">
    <property type="entry name" value="Nucleotide_cyclase"/>
</dbReference>
<accession>A0A1G6WTA7</accession>
<sequence length="336" mass="35648">MPAAPLPEDEAGRLAALRSYAVLDTACETAFDEIAQLAARLTRRPIALVSLVDADRLWAKARHGVELTEAPRDLAFCAHAILEPGRPLVIPDTRADPRFADNPLVTDDPGLRSYTGVPLVNAEGYALGTLCVLDHAPRVTSEEELDILASLARSVSTALELRRAMRRMHALAVTDGLTGLPNRSAMMTALDATLTERRPFSLIFIDLDGFKRVNDTLGHAAGDAVLRAVAEVLQAATRPGDSPARLGGDEFCVLLGETSGAERLAEQIRGALAARMQATGWAVTASIGAVGFDIMPDSAEAALGVADAMMYAAKTGGKDQVRSMRYEVPGPLQQAG</sequence>
<name>A0A1G6WTA7_9PROT</name>
<reference evidence="2 3" key="1">
    <citation type="submission" date="2016-10" db="EMBL/GenBank/DDBJ databases">
        <authorList>
            <person name="de Groot N.N."/>
        </authorList>
    </citation>
    <scope>NUCLEOTIDE SEQUENCE [LARGE SCALE GENOMIC DNA]</scope>
    <source>
        <strain evidence="2 3">CPCC 100156</strain>
    </source>
</reference>
<dbReference type="InterPro" id="IPR029016">
    <property type="entry name" value="GAF-like_dom_sf"/>
</dbReference>
<dbReference type="PANTHER" id="PTHR43102">
    <property type="entry name" value="SLR1143 PROTEIN"/>
    <property type="match status" value="1"/>
</dbReference>
<proteinExistence type="predicted"/>
<dbReference type="SUPFAM" id="SSF55073">
    <property type="entry name" value="Nucleotide cyclase"/>
    <property type="match status" value="1"/>
</dbReference>
<evidence type="ECO:0000259" key="1">
    <source>
        <dbReference type="PROSITE" id="PS50887"/>
    </source>
</evidence>
<dbReference type="SUPFAM" id="SSF55781">
    <property type="entry name" value="GAF domain-like"/>
    <property type="match status" value="1"/>
</dbReference>
<dbReference type="InterPro" id="IPR000160">
    <property type="entry name" value="GGDEF_dom"/>
</dbReference>
<dbReference type="EMBL" id="FMZX01000011">
    <property type="protein sequence ID" value="SDD69128.1"/>
    <property type="molecule type" value="Genomic_DNA"/>
</dbReference>
<dbReference type="SMART" id="SM00065">
    <property type="entry name" value="GAF"/>
    <property type="match status" value="1"/>
</dbReference>
<dbReference type="Gene3D" id="3.30.450.40">
    <property type="match status" value="1"/>
</dbReference>
<dbReference type="Pfam" id="PF01590">
    <property type="entry name" value="GAF"/>
    <property type="match status" value="1"/>
</dbReference>
<protein>
    <submittedName>
        <fullName evidence="2">Diguanylate cyclase with GAF sensor</fullName>
    </submittedName>
</protein>
<organism evidence="2 3">
    <name type="scientific">Belnapia rosea</name>
    <dbReference type="NCBI Taxonomy" id="938405"/>
    <lineage>
        <taxon>Bacteria</taxon>
        <taxon>Pseudomonadati</taxon>
        <taxon>Pseudomonadota</taxon>
        <taxon>Alphaproteobacteria</taxon>
        <taxon>Acetobacterales</taxon>
        <taxon>Roseomonadaceae</taxon>
        <taxon>Belnapia</taxon>
    </lineage>
</organism>
<evidence type="ECO:0000313" key="2">
    <source>
        <dbReference type="EMBL" id="SDD69128.1"/>
    </source>
</evidence>
<dbReference type="Proteomes" id="UP000198925">
    <property type="component" value="Unassembled WGS sequence"/>
</dbReference>
<dbReference type="PROSITE" id="PS50887">
    <property type="entry name" value="GGDEF"/>
    <property type="match status" value="1"/>
</dbReference>
<keyword evidence="3" id="KW-1185">Reference proteome</keyword>
<dbReference type="Gene3D" id="3.30.70.270">
    <property type="match status" value="1"/>
</dbReference>
<dbReference type="PANTHER" id="PTHR43102:SF2">
    <property type="entry name" value="GAF DOMAIN-CONTAINING PROTEIN"/>
    <property type="match status" value="1"/>
</dbReference>
<dbReference type="SMART" id="SM00267">
    <property type="entry name" value="GGDEF"/>
    <property type="match status" value="1"/>
</dbReference>
<dbReference type="InterPro" id="IPR043128">
    <property type="entry name" value="Rev_trsase/Diguanyl_cyclase"/>
</dbReference>
<dbReference type="RefSeq" id="WP_090664097.1">
    <property type="nucleotide sequence ID" value="NZ_FMZX01000011.1"/>
</dbReference>